<comment type="caution">
    <text evidence="2">The sequence shown here is derived from an EMBL/GenBank/DDBJ whole genome shotgun (WGS) entry which is preliminary data.</text>
</comment>
<evidence type="ECO:0000256" key="1">
    <source>
        <dbReference type="SAM" id="SignalP"/>
    </source>
</evidence>
<keyword evidence="3" id="KW-1185">Reference proteome</keyword>
<sequence length="140" mass="15751">MRNFLFLVVLIIFTSACSNDNDLLNVNSVQGDWKLEEARFYGLEGGASSDGIIDYSNQNIVYSFQQNGTLLVTGTGGSNVGYSNGIYLYNFGLDHLTFDDNNQIPLVKINDSKWIYEKINQKMILKQSYVDGPDLVFVKE</sequence>
<reference evidence="2 3" key="1">
    <citation type="submission" date="2024-09" db="EMBL/GenBank/DDBJ databases">
        <authorList>
            <person name="Sun Q."/>
            <person name="Mori K."/>
        </authorList>
    </citation>
    <scope>NUCLEOTIDE SEQUENCE [LARGE SCALE GENOMIC DNA]</scope>
    <source>
        <strain evidence="2 3">CECT 7955</strain>
    </source>
</reference>
<dbReference type="PROSITE" id="PS51257">
    <property type="entry name" value="PROKAR_LIPOPROTEIN"/>
    <property type="match status" value="1"/>
</dbReference>
<dbReference type="Proteomes" id="UP001589607">
    <property type="component" value="Unassembled WGS sequence"/>
</dbReference>
<accession>A0ABV5GUB6</accession>
<proteinExistence type="predicted"/>
<feature type="chain" id="PRO_5046908938" description="Lipocalin-like domain-containing protein" evidence="1">
    <location>
        <begin position="19"/>
        <end position="140"/>
    </location>
</feature>
<evidence type="ECO:0000313" key="3">
    <source>
        <dbReference type="Proteomes" id="UP001589607"/>
    </source>
</evidence>
<gene>
    <name evidence="2" type="ORF">ACFFVF_20935</name>
</gene>
<keyword evidence="1" id="KW-0732">Signal</keyword>
<feature type="signal peptide" evidence="1">
    <location>
        <begin position="1"/>
        <end position="18"/>
    </location>
</feature>
<evidence type="ECO:0000313" key="2">
    <source>
        <dbReference type="EMBL" id="MFB9098982.1"/>
    </source>
</evidence>
<dbReference type="RefSeq" id="WP_236456861.1">
    <property type="nucleotide sequence ID" value="NZ_CBCSGE010000030.1"/>
</dbReference>
<name>A0ABV5GUB6_9FLAO</name>
<organism evidence="2 3">
    <name type="scientific">Flavobacterium jumunjinense</name>
    <dbReference type="NCBI Taxonomy" id="998845"/>
    <lineage>
        <taxon>Bacteria</taxon>
        <taxon>Pseudomonadati</taxon>
        <taxon>Bacteroidota</taxon>
        <taxon>Flavobacteriia</taxon>
        <taxon>Flavobacteriales</taxon>
        <taxon>Flavobacteriaceae</taxon>
        <taxon>Flavobacterium</taxon>
    </lineage>
</organism>
<dbReference type="EMBL" id="JBHMEY010000097">
    <property type="protein sequence ID" value="MFB9098982.1"/>
    <property type="molecule type" value="Genomic_DNA"/>
</dbReference>
<evidence type="ECO:0008006" key="4">
    <source>
        <dbReference type="Google" id="ProtNLM"/>
    </source>
</evidence>
<protein>
    <recommendedName>
        <fullName evidence="4">Lipocalin-like domain-containing protein</fullName>
    </recommendedName>
</protein>